<evidence type="ECO:0000256" key="2">
    <source>
        <dbReference type="ARBA" id="ARBA00007018"/>
    </source>
</evidence>
<dbReference type="PANTHER" id="PTHR20855:SF52">
    <property type="entry name" value="ADIPONECTIN RECEPTOR PROTEIN"/>
    <property type="match status" value="1"/>
</dbReference>
<evidence type="ECO:0000313" key="9">
    <source>
        <dbReference type="Proteomes" id="UP000193498"/>
    </source>
</evidence>
<evidence type="ECO:0000313" key="8">
    <source>
        <dbReference type="EMBL" id="ORX81252.1"/>
    </source>
</evidence>
<feature type="binding site" evidence="6">
    <location>
        <position position="294"/>
    </location>
    <ligand>
        <name>Zn(2+)</name>
        <dbReference type="ChEBI" id="CHEBI:29105"/>
    </ligand>
</feature>
<dbReference type="InParanoid" id="A0A1Y1X6D0"/>
<dbReference type="Proteomes" id="UP000193498">
    <property type="component" value="Unassembled WGS sequence"/>
</dbReference>
<keyword evidence="6" id="KW-0862">Zinc</keyword>
<feature type="transmembrane region" description="Helical" evidence="7">
    <location>
        <begin position="227"/>
        <end position="245"/>
    </location>
</feature>
<evidence type="ECO:0000256" key="6">
    <source>
        <dbReference type="PIRSR" id="PIRSR604254-1"/>
    </source>
</evidence>
<dbReference type="InterPro" id="IPR004254">
    <property type="entry name" value="AdipoR/HlyIII-related"/>
</dbReference>
<keyword evidence="3 7" id="KW-0812">Transmembrane</keyword>
<dbReference type="GO" id="GO:0038023">
    <property type="term" value="F:signaling receptor activity"/>
    <property type="evidence" value="ECO:0007669"/>
    <property type="project" value="TreeGrafter"/>
</dbReference>
<feature type="transmembrane region" description="Helical" evidence="7">
    <location>
        <begin position="117"/>
        <end position="137"/>
    </location>
</feature>
<comment type="caution">
    <text evidence="8">The sequence shown here is derived from an EMBL/GenBank/DDBJ whole genome shotgun (WGS) entry which is preliminary data.</text>
</comment>
<dbReference type="GO" id="GO:0046872">
    <property type="term" value="F:metal ion binding"/>
    <property type="evidence" value="ECO:0007669"/>
    <property type="project" value="UniProtKB-KW"/>
</dbReference>
<keyword evidence="4 7" id="KW-1133">Transmembrane helix</keyword>
<evidence type="ECO:0000256" key="7">
    <source>
        <dbReference type="SAM" id="Phobius"/>
    </source>
</evidence>
<dbReference type="EMBL" id="MCFE01000710">
    <property type="protein sequence ID" value="ORX81252.1"/>
    <property type="molecule type" value="Genomic_DNA"/>
</dbReference>
<dbReference type="GO" id="GO:0006882">
    <property type="term" value="P:intracellular zinc ion homeostasis"/>
    <property type="evidence" value="ECO:0007669"/>
    <property type="project" value="TreeGrafter"/>
</dbReference>
<feature type="transmembrane region" description="Helical" evidence="7">
    <location>
        <begin position="79"/>
        <end position="97"/>
    </location>
</feature>
<reference evidence="8 9" key="1">
    <citation type="submission" date="2016-07" db="EMBL/GenBank/DDBJ databases">
        <title>Pervasive Adenine N6-methylation of Active Genes in Fungi.</title>
        <authorList>
            <consortium name="DOE Joint Genome Institute"/>
            <person name="Mondo S.J."/>
            <person name="Dannebaum R.O."/>
            <person name="Kuo R.C."/>
            <person name="Labutti K."/>
            <person name="Haridas S."/>
            <person name="Kuo A."/>
            <person name="Salamov A."/>
            <person name="Ahrendt S.R."/>
            <person name="Lipzen A."/>
            <person name="Sullivan W."/>
            <person name="Andreopoulos W.B."/>
            <person name="Clum A."/>
            <person name="Lindquist E."/>
            <person name="Daum C."/>
            <person name="Ramamoorthy G.K."/>
            <person name="Gryganskyi A."/>
            <person name="Culley D."/>
            <person name="Magnuson J.K."/>
            <person name="James T.Y."/>
            <person name="O'Malley M.A."/>
            <person name="Stajich J.E."/>
            <person name="Spatafora J.W."/>
            <person name="Visel A."/>
            <person name="Grigoriev I.V."/>
        </authorList>
    </citation>
    <scope>NUCLEOTIDE SEQUENCE [LARGE SCALE GENOMIC DNA]</scope>
    <source>
        <strain evidence="8 9">CBS 931.73</strain>
    </source>
</reference>
<name>A0A1Y1X6D0_9FUNG</name>
<feature type="transmembrane region" description="Helical" evidence="7">
    <location>
        <begin position="296"/>
        <end position="316"/>
    </location>
</feature>
<dbReference type="FunCoup" id="A0A1Y1X6D0">
    <property type="interactions" value="95"/>
</dbReference>
<dbReference type="Pfam" id="PF03006">
    <property type="entry name" value="HlyIII"/>
    <property type="match status" value="1"/>
</dbReference>
<protein>
    <submittedName>
        <fullName evidence="8">HlyIII-domain-containing protein</fullName>
    </submittedName>
</protein>
<gene>
    <name evidence="8" type="ORF">K493DRAFT_412007</name>
</gene>
<feature type="binding site" evidence="6">
    <location>
        <position position="133"/>
    </location>
    <ligand>
        <name>Zn(2+)</name>
        <dbReference type="ChEBI" id="CHEBI:29105"/>
    </ligand>
</feature>
<comment type="subcellular location">
    <subcellularLocation>
        <location evidence="1">Membrane</location>
        <topology evidence="1">Multi-pass membrane protein</topology>
    </subcellularLocation>
</comment>
<evidence type="ECO:0000256" key="5">
    <source>
        <dbReference type="ARBA" id="ARBA00023136"/>
    </source>
</evidence>
<sequence>MVKLRNRPMETKLEEKAAFISPTGREVSSRFSSLLLSFSELPKWMKDNNYILTGYRPPTFSYLKCAHSLLYIHNQTGNVYSHLLGVVLFLYMAFFTAKEILPQHETTDWTDFAVMYIYIAGAIACLCCSALFHLFLCHSEKVSVNWNRCDYVGIVFLIVGSYFPAINYAFYCTTKWKIVYLSFIIIFGSATPRPLIASSATQPIPKGVMSIAKKFGTPEYRWIRTNLFLAMGLSGILPLGHAIWVNGWANAVQKLSLKWFASMGLTYVSGALIYASRIPERWYPGRFDYWGHSHQIFHVFVVIGAMFHYIGVIKAYRWSHLESSGCDS</sequence>
<proteinExistence type="inferred from homology"/>
<dbReference type="OrthoDB" id="529367at2759"/>
<evidence type="ECO:0000256" key="1">
    <source>
        <dbReference type="ARBA" id="ARBA00004141"/>
    </source>
</evidence>
<feature type="transmembrane region" description="Helical" evidence="7">
    <location>
        <begin position="177"/>
        <end position="196"/>
    </location>
</feature>
<feature type="binding site" evidence="6">
    <location>
        <position position="298"/>
    </location>
    <ligand>
        <name>Zn(2+)</name>
        <dbReference type="ChEBI" id="CHEBI:29105"/>
    </ligand>
</feature>
<evidence type="ECO:0000256" key="3">
    <source>
        <dbReference type="ARBA" id="ARBA00022692"/>
    </source>
</evidence>
<keyword evidence="6" id="KW-0479">Metal-binding</keyword>
<organism evidence="8 9">
    <name type="scientific">Basidiobolus meristosporus CBS 931.73</name>
    <dbReference type="NCBI Taxonomy" id="1314790"/>
    <lineage>
        <taxon>Eukaryota</taxon>
        <taxon>Fungi</taxon>
        <taxon>Fungi incertae sedis</taxon>
        <taxon>Zoopagomycota</taxon>
        <taxon>Entomophthoromycotina</taxon>
        <taxon>Basidiobolomycetes</taxon>
        <taxon>Basidiobolales</taxon>
        <taxon>Basidiobolaceae</taxon>
        <taxon>Basidiobolus</taxon>
    </lineage>
</organism>
<dbReference type="AlphaFoldDB" id="A0A1Y1X6D0"/>
<dbReference type="GO" id="GO:0016020">
    <property type="term" value="C:membrane"/>
    <property type="evidence" value="ECO:0007669"/>
    <property type="project" value="UniProtKB-SubCell"/>
</dbReference>
<feature type="transmembrane region" description="Helical" evidence="7">
    <location>
        <begin position="257"/>
        <end position="275"/>
    </location>
</feature>
<accession>A0A1Y1X6D0</accession>
<dbReference type="PANTHER" id="PTHR20855">
    <property type="entry name" value="ADIPOR/PROGESTIN RECEPTOR-RELATED"/>
    <property type="match status" value="1"/>
</dbReference>
<comment type="similarity">
    <text evidence="2">Belongs to the ADIPOR family.</text>
</comment>
<keyword evidence="5 7" id="KW-0472">Membrane</keyword>
<keyword evidence="9" id="KW-1185">Reference proteome</keyword>
<feature type="transmembrane region" description="Helical" evidence="7">
    <location>
        <begin position="149"/>
        <end position="171"/>
    </location>
</feature>
<evidence type="ECO:0000256" key="4">
    <source>
        <dbReference type="ARBA" id="ARBA00022989"/>
    </source>
</evidence>
<dbReference type="STRING" id="1314790.A0A1Y1X6D0"/>